<feature type="chain" id="PRO_5034293144" description="GH16 domain-containing protein" evidence="1">
    <location>
        <begin position="18"/>
        <end position="392"/>
    </location>
</feature>
<evidence type="ECO:0000313" key="4">
    <source>
        <dbReference type="Proteomes" id="UP000623687"/>
    </source>
</evidence>
<dbReference type="GeneID" id="59370221"/>
<dbReference type="EMBL" id="JACETU010000001">
    <property type="protein sequence ID" value="KAF7440039.1"/>
    <property type="molecule type" value="Genomic_DNA"/>
</dbReference>
<comment type="caution">
    <text evidence="3">The sequence shown here is derived from an EMBL/GenBank/DDBJ whole genome shotgun (WGS) entry which is preliminary data.</text>
</comment>
<dbReference type="Proteomes" id="UP000623687">
    <property type="component" value="Unassembled WGS sequence"/>
</dbReference>
<dbReference type="PANTHER" id="PTHR10963:SF24">
    <property type="entry name" value="GLYCOSIDASE C21B10.07-RELATED"/>
    <property type="match status" value="1"/>
</dbReference>
<sequence length="392" mass="41882">MKSPLAVLALLPIQCLAQYSLMRDYSGSGFFDAWNFFGNADNLTSGDSFYLDRSAAASQKLAFVNDAGNAVIRVDNFTNVALNEKRNSIRVESKDLYDVGSLWIIDAVHIPFGCSVWPAFWSKGDNWPFGGEIDIIEGINRLSRNQIALHTVRGCTKFDAPGEQIGQTLGKDCSIGAGCVTAESKPNSYGQAFADNGGGVFATQFDTSGVYVWYWPRSAIPASIRSASKTNMTLADWGLPTAAYPSNSCDIPKFFTAQRLVLNIALCGVWAGVPNIYKSTCGDGICYNDNVVGPGSPRYDNAYFEIPYIRTYTATAAAANAPTSTSTSTIIVTQSATLASDAQNSPTLANSQSAATADPQPGGVAASSASRLYTPHLHAALLHLLAFCVAFF</sequence>
<keyword evidence="1" id="KW-0732">Signal</keyword>
<dbReference type="Gene3D" id="2.60.120.200">
    <property type="match status" value="1"/>
</dbReference>
<dbReference type="OrthoDB" id="192832at2759"/>
<name>A0A8H7A434_PLEOS</name>
<dbReference type="SUPFAM" id="SSF49899">
    <property type="entry name" value="Concanavalin A-like lectins/glucanases"/>
    <property type="match status" value="1"/>
</dbReference>
<dbReference type="PANTHER" id="PTHR10963">
    <property type="entry name" value="GLYCOSYL HYDROLASE-RELATED"/>
    <property type="match status" value="1"/>
</dbReference>
<dbReference type="GO" id="GO:0009251">
    <property type="term" value="P:glucan catabolic process"/>
    <property type="evidence" value="ECO:0007669"/>
    <property type="project" value="TreeGrafter"/>
</dbReference>
<dbReference type="InterPro" id="IPR000757">
    <property type="entry name" value="Beta-glucanase-like"/>
</dbReference>
<organism evidence="3 4">
    <name type="scientific">Pleurotus ostreatus</name>
    <name type="common">Oyster mushroom</name>
    <name type="synonym">White-rot fungus</name>
    <dbReference type="NCBI Taxonomy" id="5322"/>
    <lineage>
        <taxon>Eukaryota</taxon>
        <taxon>Fungi</taxon>
        <taxon>Dikarya</taxon>
        <taxon>Basidiomycota</taxon>
        <taxon>Agaricomycotina</taxon>
        <taxon>Agaricomycetes</taxon>
        <taxon>Agaricomycetidae</taxon>
        <taxon>Agaricales</taxon>
        <taxon>Pleurotineae</taxon>
        <taxon>Pleurotaceae</taxon>
        <taxon>Pleurotus</taxon>
    </lineage>
</organism>
<feature type="domain" description="GH16" evidence="2">
    <location>
        <begin position="1"/>
        <end position="279"/>
    </location>
</feature>
<dbReference type="AlphaFoldDB" id="A0A8H7A434"/>
<dbReference type="GO" id="GO:0004553">
    <property type="term" value="F:hydrolase activity, hydrolyzing O-glycosyl compounds"/>
    <property type="evidence" value="ECO:0007669"/>
    <property type="project" value="InterPro"/>
</dbReference>
<dbReference type="FunFam" id="2.60.120.200:FF:000179">
    <property type="entry name" value="Unplaced genomic scaffold supercont1.19, whole genome shotgun sequence"/>
    <property type="match status" value="1"/>
</dbReference>
<feature type="signal peptide" evidence="1">
    <location>
        <begin position="1"/>
        <end position="17"/>
    </location>
</feature>
<dbReference type="Pfam" id="PF26113">
    <property type="entry name" value="GH16_XgeA"/>
    <property type="match status" value="1"/>
</dbReference>
<evidence type="ECO:0000256" key="1">
    <source>
        <dbReference type="SAM" id="SignalP"/>
    </source>
</evidence>
<dbReference type="PROSITE" id="PS51762">
    <property type="entry name" value="GH16_2"/>
    <property type="match status" value="1"/>
</dbReference>
<reference evidence="3" key="1">
    <citation type="submission" date="2019-07" db="EMBL/GenBank/DDBJ databases">
        <authorList>
            <person name="Palmer J.M."/>
        </authorList>
    </citation>
    <scope>NUCLEOTIDE SEQUENCE</scope>
    <source>
        <strain evidence="3">PC9</strain>
    </source>
</reference>
<protein>
    <recommendedName>
        <fullName evidence="2">GH16 domain-containing protein</fullName>
    </recommendedName>
</protein>
<dbReference type="VEuPathDB" id="FungiDB:PC9H_000380"/>
<dbReference type="CDD" id="cd02181">
    <property type="entry name" value="GH16_fungal_Lam16A_glucanase"/>
    <property type="match status" value="1"/>
</dbReference>
<evidence type="ECO:0000313" key="3">
    <source>
        <dbReference type="EMBL" id="KAF7440039.1"/>
    </source>
</evidence>
<gene>
    <name evidence="3" type="ORF">PC9H_000380</name>
</gene>
<keyword evidence="4" id="KW-1185">Reference proteome</keyword>
<proteinExistence type="predicted"/>
<dbReference type="InterPro" id="IPR013320">
    <property type="entry name" value="ConA-like_dom_sf"/>
</dbReference>
<evidence type="ECO:0000259" key="2">
    <source>
        <dbReference type="PROSITE" id="PS51762"/>
    </source>
</evidence>
<dbReference type="RefSeq" id="XP_036635883.1">
    <property type="nucleotide sequence ID" value="XM_036770038.1"/>
</dbReference>
<dbReference type="InterPro" id="IPR050546">
    <property type="entry name" value="Glycosyl_Hydrlase_16"/>
</dbReference>
<accession>A0A8H7A434</accession>